<dbReference type="SUPFAM" id="SSF48150">
    <property type="entry name" value="DNA-glycosylase"/>
    <property type="match status" value="1"/>
</dbReference>
<gene>
    <name evidence="2" type="ORF">B1R32_12328</name>
</gene>
<dbReference type="InParanoid" id="A0A2S8SPL6"/>
<dbReference type="Pfam" id="PF00730">
    <property type="entry name" value="HhH-GPD"/>
    <property type="match status" value="1"/>
</dbReference>
<dbReference type="Proteomes" id="UP000237684">
    <property type="component" value="Unassembled WGS sequence"/>
</dbReference>
<dbReference type="GO" id="GO:0004519">
    <property type="term" value="F:endonuclease activity"/>
    <property type="evidence" value="ECO:0007669"/>
    <property type="project" value="UniProtKB-KW"/>
</dbReference>
<name>A0A2S8SPL6_9BACT</name>
<dbReference type="PANTHER" id="PTHR47203">
    <property type="match status" value="1"/>
</dbReference>
<reference evidence="2 3" key="1">
    <citation type="journal article" date="2018" name="Syst. Appl. Microbiol.">
        <title>Abditibacterium utsteinense sp. nov., the first cultivated member of candidate phylum FBP, isolated from ice-free Antarctic soil samples.</title>
        <authorList>
            <person name="Tahon G."/>
            <person name="Tytgat B."/>
            <person name="Lebbe L."/>
            <person name="Carlier A."/>
            <person name="Willems A."/>
        </authorList>
    </citation>
    <scope>NUCLEOTIDE SEQUENCE [LARGE SCALE GENOMIC DNA]</scope>
    <source>
        <strain evidence="2 3">LMG 29911</strain>
    </source>
</reference>
<sequence>MKRKRDAYLSVAFLLWNHTSIMSVSKTTVRRVNQILIESYGEREPHARDPLDGLILIILSQATSDVNCDRAFSSLKSAFPTWDKCLAAPVEHIANAIRSGGLANQKAARIKRLLGEIFEERGDFDLSWMHQASADECETYLSKFHGVGPKTVACVLVFFLGKPAFPVDTHVFRVCKRLGWLREKSSPEEAHRVLKPLVPDDCKLDLHVNFIAHGRVICRAAGNGGPKCSECSIRRFCEFGKSVKAEDSTKNEGNSAAKRDPDFFVTIKQKKVLERVDEVEELS</sequence>
<keyword evidence="3" id="KW-1185">Reference proteome</keyword>
<evidence type="ECO:0000313" key="3">
    <source>
        <dbReference type="Proteomes" id="UP000237684"/>
    </source>
</evidence>
<accession>A0A2S8SPL6</accession>
<dbReference type="FunCoup" id="A0A2S8SPL6">
    <property type="interactions" value="371"/>
</dbReference>
<dbReference type="AlphaFoldDB" id="A0A2S8SPL6"/>
<dbReference type="InterPro" id="IPR011257">
    <property type="entry name" value="DNA_glycosylase"/>
</dbReference>
<dbReference type="CDD" id="cd00056">
    <property type="entry name" value="ENDO3c"/>
    <property type="match status" value="1"/>
</dbReference>
<keyword evidence="2" id="KW-0540">Nuclease</keyword>
<protein>
    <submittedName>
        <fullName evidence="2">Endonuclease-3</fullName>
    </submittedName>
</protein>
<dbReference type="Gene3D" id="1.10.1670.10">
    <property type="entry name" value="Helix-hairpin-Helix base-excision DNA repair enzymes (C-terminal)"/>
    <property type="match status" value="1"/>
</dbReference>
<dbReference type="EMBL" id="NIGF01000023">
    <property type="protein sequence ID" value="PQV62743.1"/>
    <property type="molecule type" value="Genomic_DNA"/>
</dbReference>
<dbReference type="SMART" id="SM00478">
    <property type="entry name" value="ENDO3c"/>
    <property type="match status" value="1"/>
</dbReference>
<dbReference type="RefSeq" id="WP_202973539.1">
    <property type="nucleotide sequence ID" value="NZ_NIGF01000023.1"/>
</dbReference>
<evidence type="ECO:0000313" key="2">
    <source>
        <dbReference type="EMBL" id="PQV62743.1"/>
    </source>
</evidence>
<organism evidence="2 3">
    <name type="scientific">Abditibacterium utsteinense</name>
    <dbReference type="NCBI Taxonomy" id="1960156"/>
    <lineage>
        <taxon>Bacteria</taxon>
        <taxon>Pseudomonadati</taxon>
        <taxon>Abditibacteriota</taxon>
        <taxon>Abditibacteriia</taxon>
        <taxon>Abditibacteriales</taxon>
        <taxon>Abditibacteriaceae</taxon>
        <taxon>Abditibacterium</taxon>
    </lineage>
</organism>
<keyword evidence="2" id="KW-0378">Hydrolase</keyword>
<keyword evidence="2" id="KW-0255">Endonuclease</keyword>
<dbReference type="Gene3D" id="1.10.340.30">
    <property type="entry name" value="Hypothetical protein, domain 2"/>
    <property type="match status" value="1"/>
</dbReference>
<dbReference type="InterPro" id="IPR023170">
    <property type="entry name" value="HhH_base_excis_C"/>
</dbReference>
<feature type="domain" description="HhH-GPD" evidence="1">
    <location>
        <begin position="59"/>
        <end position="216"/>
    </location>
</feature>
<proteinExistence type="predicted"/>
<dbReference type="PANTHER" id="PTHR47203:SF1">
    <property type="entry name" value="HYPOTHETICAL BASE EXCISION DNA REPAIR PROTEIN (EUROFUNG)"/>
    <property type="match status" value="1"/>
</dbReference>
<comment type="caution">
    <text evidence="2">The sequence shown here is derived from an EMBL/GenBank/DDBJ whole genome shotgun (WGS) entry which is preliminary data.</text>
</comment>
<evidence type="ECO:0000259" key="1">
    <source>
        <dbReference type="SMART" id="SM00478"/>
    </source>
</evidence>
<dbReference type="GO" id="GO:0006284">
    <property type="term" value="P:base-excision repair"/>
    <property type="evidence" value="ECO:0007669"/>
    <property type="project" value="InterPro"/>
</dbReference>
<dbReference type="InterPro" id="IPR003265">
    <property type="entry name" value="HhH-GPD_domain"/>
</dbReference>